<dbReference type="AlphaFoldDB" id="A0A6A6TNG1"/>
<dbReference type="InterPro" id="IPR013240">
    <property type="entry name" value="DNA-dir_RNA_pol1_su_RPA34"/>
</dbReference>
<gene>
    <name evidence="2" type="ORF">K491DRAFT_673889</name>
</gene>
<evidence type="ECO:0000256" key="1">
    <source>
        <dbReference type="SAM" id="MobiDB-lite"/>
    </source>
</evidence>
<dbReference type="Proteomes" id="UP000799324">
    <property type="component" value="Unassembled WGS sequence"/>
</dbReference>
<dbReference type="InterPro" id="IPR053263">
    <property type="entry name" value="Euk_RPA34_RNAP_subunit"/>
</dbReference>
<feature type="region of interest" description="Disordered" evidence="1">
    <location>
        <begin position="1"/>
        <end position="154"/>
    </location>
</feature>
<dbReference type="EMBL" id="MU004293">
    <property type="protein sequence ID" value="KAF2661589.1"/>
    <property type="molecule type" value="Genomic_DNA"/>
</dbReference>
<proteinExistence type="predicted"/>
<feature type="region of interest" description="Disordered" evidence="1">
    <location>
        <begin position="319"/>
        <end position="403"/>
    </location>
</feature>
<dbReference type="GO" id="GO:0006360">
    <property type="term" value="P:transcription by RNA polymerase I"/>
    <property type="evidence" value="ECO:0007669"/>
    <property type="project" value="InterPro"/>
</dbReference>
<dbReference type="Gene3D" id="6.20.250.70">
    <property type="match status" value="1"/>
</dbReference>
<dbReference type="Pfam" id="PF08208">
    <property type="entry name" value="RNA_polI_A34"/>
    <property type="match status" value="1"/>
</dbReference>
<dbReference type="PANTHER" id="PTHR28155:SF1">
    <property type="entry name" value="DNA-DIRECTED RNA POLYMERASE I SUBUNIT RPA34.5-DOMAIN-CONTAINING PROTEIN"/>
    <property type="match status" value="1"/>
</dbReference>
<dbReference type="OrthoDB" id="76224at2759"/>
<feature type="region of interest" description="Disordered" evidence="1">
    <location>
        <begin position="272"/>
        <end position="305"/>
    </location>
</feature>
<feature type="compositionally biased region" description="Polar residues" evidence="1">
    <location>
        <begin position="142"/>
        <end position="154"/>
    </location>
</feature>
<feature type="compositionally biased region" description="Low complexity" evidence="1">
    <location>
        <begin position="122"/>
        <end position="131"/>
    </location>
</feature>
<feature type="compositionally biased region" description="Basic and acidic residues" evidence="1">
    <location>
        <begin position="378"/>
        <end position="387"/>
    </location>
</feature>
<sequence>MKKVKQTPVPLPGSVSRSRQPPFKPLSTETIDSSDDSSNDTPAPKPKTKPAKTKAPVNIAVHRPSTNGVRKQSGVHLPPKPPVPEKTADLDSETESLSSDESDDGNTKSTEVSKEKKDESSDTSSDSSSESSSDESEAKTENPTQQQQHRPTTSHTVDFRAAQPFVPPKGFAPLSTPVDVSTQAINMFQTLTGKQIWHITAPAGISISDVKEVVMEKAQNGEAAFTQKGIDYGFAVEQDEEVARHVLIPRSNGYRAVETKIGRTLHLQEVPRLPRLSSKQADQNLGSEAAASITRSTIKAPRPQVKGLKMRYFHSGFGNQGPGTIGSSDSEAEAPPPAGLGVMNGAPSLKKSEKRKHEQVNGVETSEGPVKKQKKHRTQDEIKQRAEKKARKEKKREKERTKS</sequence>
<feature type="compositionally biased region" description="Acidic residues" evidence="1">
    <location>
        <begin position="90"/>
        <end position="104"/>
    </location>
</feature>
<feature type="compositionally biased region" description="Polar residues" evidence="1">
    <location>
        <begin position="277"/>
        <end position="286"/>
    </location>
</feature>
<evidence type="ECO:0000313" key="2">
    <source>
        <dbReference type="EMBL" id="KAF2661589.1"/>
    </source>
</evidence>
<accession>A0A6A6TNG1</accession>
<feature type="compositionally biased region" description="Basic and acidic residues" evidence="1">
    <location>
        <begin position="111"/>
        <end position="120"/>
    </location>
</feature>
<reference evidence="2" key="1">
    <citation type="journal article" date="2020" name="Stud. Mycol.">
        <title>101 Dothideomycetes genomes: a test case for predicting lifestyles and emergence of pathogens.</title>
        <authorList>
            <person name="Haridas S."/>
            <person name="Albert R."/>
            <person name="Binder M."/>
            <person name="Bloem J."/>
            <person name="Labutti K."/>
            <person name="Salamov A."/>
            <person name="Andreopoulos B."/>
            <person name="Baker S."/>
            <person name="Barry K."/>
            <person name="Bills G."/>
            <person name="Bluhm B."/>
            <person name="Cannon C."/>
            <person name="Castanera R."/>
            <person name="Culley D."/>
            <person name="Daum C."/>
            <person name="Ezra D."/>
            <person name="Gonzalez J."/>
            <person name="Henrissat B."/>
            <person name="Kuo A."/>
            <person name="Liang C."/>
            <person name="Lipzen A."/>
            <person name="Lutzoni F."/>
            <person name="Magnuson J."/>
            <person name="Mondo S."/>
            <person name="Nolan M."/>
            <person name="Ohm R."/>
            <person name="Pangilinan J."/>
            <person name="Park H.-J."/>
            <person name="Ramirez L."/>
            <person name="Alfaro M."/>
            <person name="Sun H."/>
            <person name="Tritt A."/>
            <person name="Yoshinaga Y."/>
            <person name="Zwiers L.-H."/>
            <person name="Turgeon B."/>
            <person name="Goodwin S."/>
            <person name="Spatafora J."/>
            <person name="Crous P."/>
            <person name="Grigoriev I."/>
        </authorList>
    </citation>
    <scope>NUCLEOTIDE SEQUENCE</scope>
    <source>
        <strain evidence="2">CBS 122681</strain>
    </source>
</reference>
<protein>
    <submittedName>
        <fullName evidence="2">Uncharacterized protein</fullName>
    </submittedName>
</protein>
<keyword evidence="3" id="KW-1185">Reference proteome</keyword>
<organism evidence="2 3">
    <name type="scientific">Lophiostoma macrostomum CBS 122681</name>
    <dbReference type="NCBI Taxonomy" id="1314788"/>
    <lineage>
        <taxon>Eukaryota</taxon>
        <taxon>Fungi</taxon>
        <taxon>Dikarya</taxon>
        <taxon>Ascomycota</taxon>
        <taxon>Pezizomycotina</taxon>
        <taxon>Dothideomycetes</taxon>
        <taxon>Pleosporomycetidae</taxon>
        <taxon>Pleosporales</taxon>
        <taxon>Lophiostomataceae</taxon>
        <taxon>Lophiostoma</taxon>
    </lineage>
</organism>
<dbReference type="PANTHER" id="PTHR28155">
    <property type="entry name" value="ACR243WP"/>
    <property type="match status" value="1"/>
</dbReference>
<evidence type="ECO:0000313" key="3">
    <source>
        <dbReference type="Proteomes" id="UP000799324"/>
    </source>
</evidence>
<name>A0A6A6TNG1_9PLEO</name>